<dbReference type="AlphaFoldDB" id="A0A0M6ZNB4"/>
<protein>
    <submittedName>
        <fullName evidence="2">AIG2-like family protein</fullName>
    </submittedName>
</protein>
<evidence type="ECO:0000313" key="3">
    <source>
        <dbReference type="Proteomes" id="UP000053235"/>
    </source>
</evidence>
<dbReference type="Pfam" id="PF06094">
    <property type="entry name" value="GGACT"/>
    <property type="match status" value="1"/>
</dbReference>
<evidence type="ECO:0000313" key="2">
    <source>
        <dbReference type="EMBL" id="CTQ64248.1"/>
    </source>
</evidence>
<dbReference type="InterPro" id="IPR013024">
    <property type="entry name" value="GGCT-like"/>
</dbReference>
<organism evidence="2 3">
    <name type="scientific">Roseibium alexandrii</name>
    <dbReference type="NCBI Taxonomy" id="388408"/>
    <lineage>
        <taxon>Bacteria</taxon>
        <taxon>Pseudomonadati</taxon>
        <taxon>Pseudomonadota</taxon>
        <taxon>Alphaproteobacteria</taxon>
        <taxon>Hyphomicrobiales</taxon>
        <taxon>Stappiaceae</taxon>
        <taxon>Roseibium</taxon>
    </lineage>
</organism>
<gene>
    <name evidence="2" type="ORF">LAX5112_00231</name>
</gene>
<sequence>MVRFAAEHRLATYGTLAPGRVNHHHVENVQGSWTTGVIRGRLIEAGWGAGLGYPGLIADPNGDSIEVHVLVSIDLINHWDRLDAFEGAGYQRVSIDVETPEGQVLASIYVIATETEE</sequence>
<evidence type="ECO:0000259" key="1">
    <source>
        <dbReference type="Pfam" id="PF06094"/>
    </source>
</evidence>
<dbReference type="Gene3D" id="3.10.490.10">
    <property type="entry name" value="Gamma-glutamyl cyclotransferase-like"/>
    <property type="match status" value="1"/>
</dbReference>
<accession>A0A0M6ZNB4</accession>
<dbReference type="EMBL" id="CXWD01000001">
    <property type="protein sequence ID" value="CTQ64248.1"/>
    <property type="molecule type" value="Genomic_DNA"/>
</dbReference>
<reference evidence="3" key="1">
    <citation type="submission" date="2015-07" db="EMBL/GenBank/DDBJ databases">
        <authorList>
            <person name="Rodrigo-Torres Lidia"/>
            <person name="Arahal R.David."/>
        </authorList>
    </citation>
    <scope>NUCLEOTIDE SEQUENCE [LARGE SCALE GENOMIC DNA]</scope>
    <source>
        <strain evidence="3">CECT 5112</strain>
    </source>
</reference>
<keyword evidence="3" id="KW-1185">Reference proteome</keyword>
<feature type="domain" description="Gamma-glutamylcyclotransferase AIG2-like" evidence="1">
    <location>
        <begin position="12"/>
        <end position="113"/>
    </location>
</feature>
<dbReference type="SUPFAM" id="SSF110857">
    <property type="entry name" value="Gamma-glutamyl cyclotransferase-like"/>
    <property type="match status" value="1"/>
</dbReference>
<dbReference type="Proteomes" id="UP000053235">
    <property type="component" value="Unassembled WGS sequence"/>
</dbReference>
<proteinExistence type="predicted"/>
<dbReference type="STRING" id="388408.LAX5112_00231"/>
<dbReference type="InterPro" id="IPR036568">
    <property type="entry name" value="GGCT-like_sf"/>
</dbReference>
<dbReference type="RefSeq" id="WP_055670226.1">
    <property type="nucleotide sequence ID" value="NZ_CXWD01000001.1"/>
</dbReference>
<name>A0A0M6ZNB4_9HYPH</name>
<dbReference type="InterPro" id="IPR009288">
    <property type="entry name" value="AIG2-like_dom"/>
</dbReference>
<dbReference type="OrthoDB" id="5070127at2"/>
<dbReference type="CDD" id="cd06661">
    <property type="entry name" value="GGCT_like"/>
    <property type="match status" value="1"/>
</dbReference>